<dbReference type="PRINTS" id="PR00195">
    <property type="entry name" value="DYNAMIN"/>
</dbReference>
<dbReference type="GO" id="GO:0005874">
    <property type="term" value="C:microtubule"/>
    <property type="evidence" value="ECO:0007669"/>
    <property type="project" value="TreeGrafter"/>
</dbReference>
<dbReference type="Proteomes" id="UP000681722">
    <property type="component" value="Unassembled WGS sequence"/>
</dbReference>
<dbReference type="InterPro" id="IPR030381">
    <property type="entry name" value="G_DYNAMIN_dom"/>
</dbReference>
<organism evidence="2 4">
    <name type="scientific">Didymodactylos carnosus</name>
    <dbReference type="NCBI Taxonomy" id="1234261"/>
    <lineage>
        <taxon>Eukaryota</taxon>
        <taxon>Metazoa</taxon>
        <taxon>Spiralia</taxon>
        <taxon>Gnathifera</taxon>
        <taxon>Rotifera</taxon>
        <taxon>Eurotatoria</taxon>
        <taxon>Bdelloidea</taxon>
        <taxon>Philodinida</taxon>
        <taxon>Philodinidae</taxon>
        <taxon>Didymodactylos</taxon>
    </lineage>
</organism>
<dbReference type="SUPFAM" id="SSF52540">
    <property type="entry name" value="P-loop containing nucleoside triphosphate hydrolases"/>
    <property type="match status" value="1"/>
</dbReference>
<keyword evidence="4" id="KW-1185">Reference proteome</keyword>
<dbReference type="InterPro" id="IPR027417">
    <property type="entry name" value="P-loop_NTPase"/>
</dbReference>
<evidence type="ECO:0000259" key="1">
    <source>
        <dbReference type="PROSITE" id="PS51718"/>
    </source>
</evidence>
<gene>
    <name evidence="2" type="ORF">GPM918_LOCUS40008</name>
    <name evidence="3" type="ORF">SRO942_LOCUS40920</name>
</gene>
<dbReference type="Gene3D" id="3.40.50.300">
    <property type="entry name" value="P-loop containing nucleotide triphosphate hydrolases"/>
    <property type="match status" value="1"/>
</dbReference>
<dbReference type="Pfam" id="PF00350">
    <property type="entry name" value="Dynamin_N"/>
    <property type="match status" value="1"/>
</dbReference>
<dbReference type="GO" id="GO:0005737">
    <property type="term" value="C:cytoplasm"/>
    <property type="evidence" value="ECO:0007669"/>
    <property type="project" value="TreeGrafter"/>
</dbReference>
<dbReference type="GO" id="GO:0008017">
    <property type="term" value="F:microtubule binding"/>
    <property type="evidence" value="ECO:0007669"/>
    <property type="project" value="TreeGrafter"/>
</dbReference>
<dbReference type="EMBL" id="CAJNOQ010028879">
    <property type="protein sequence ID" value="CAF1564839.1"/>
    <property type="molecule type" value="Genomic_DNA"/>
</dbReference>
<dbReference type="PANTHER" id="PTHR11566">
    <property type="entry name" value="DYNAMIN"/>
    <property type="match status" value="1"/>
</dbReference>
<dbReference type="EMBL" id="CAJOBC010094655">
    <property type="protein sequence ID" value="CAF4426801.1"/>
    <property type="molecule type" value="Genomic_DNA"/>
</dbReference>
<dbReference type="InterPro" id="IPR022812">
    <property type="entry name" value="Dynamin"/>
</dbReference>
<feature type="domain" description="Dynamin-type G" evidence="1">
    <location>
        <begin position="49"/>
        <end position="141"/>
    </location>
</feature>
<dbReference type="GO" id="GO:0005525">
    <property type="term" value="F:GTP binding"/>
    <property type="evidence" value="ECO:0007669"/>
    <property type="project" value="InterPro"/>
</dbReference>
<dbReference type="PANTHER" id="PTHR11566:SF173">
    <property type="entry name" value="DYNAMIN-RELATED PROTEIN 4C"/>
    <property type="match status" value="1"/>
</dbReference>
<reference evidence="2" key="1">
    <citation type="submission" date="2021-02" db="EMBL/GenBank/DDBJ databases">
        <authorList>
            <person name="Nowell W R."/>
        </authorList>
    </citation>
    <scope>NUCLEOTIDE SEQUENCE</scope>
</reference>
<evidence type="ECO:0000313" key="4">
    <source>
        <dbReference type="Proteomes" id="UP000663829"/>
    </source>
</evidence>
<dbReference type="OrthoDB" id="5061070at2759"/>
<dbReference type="InterPro" id="IPR019762">
    <property type="entry name" value="Dynamin_GTPase_CS"/>
</dbReference>
<accession>A0A815Y2A5</accession>
<dbReference type="InterPro" id="IPR045063">
    <property type="entry name" value="Dynamin_N"/>
</dbReference>
<dbReference type="AlphaFoldDB" id="A0A815Y2A5"/>
<dbReference type="PROSITE" id="PS51718">
    <property type="entry name" value="G_DYNAMIN_2"/>
    <property type="match status" value="1"/>
</dbReference>
<evidence type="ECO:0000313" key="3">
    <source>
        <dbReference type="EMBL" id="CAF4426801.1"/>
    </source>
</evidence>
<dbReference type="PROSITE" id="PS00410">
    <property type="entry name" value="G_DYNAMIN_1"/>
    <property type="match status" value="1"/>
</dbReference>
<dbReference type="Proteomes" id="UP000663829">
    <property type="component" value="Unassembled WGS sequence"/>
</dbReference>
<sequence length="141" mass="15739">MRTILLSAFVYSTNFTVRETFADAYDETVRPLMDKIDQARALPATNSHGVILPNVVVVGDQSSGKSTLLEALSLVELPKGTGIVTRCPLVLRLRKSTKRVVYRVYEGNRKVPLDEANLNIPRYIEEETKQLVGSQKNCYAP</sequence>
<dbReference type="GO" id="GO:0016020">
    <property type="term" value="C:membrane"/>
    <property type="evidence" value="ECO:0007669"/>
    <property type="project" value="TreeGrafter"/>
</dbReference>
<protein>
    <recommendedName>
        <fullName evidence="1">Dynamin-type G domain-containing protein</fullName>
    </recommendedName>
</protein>
<comment type="caution">
    <text evidence="2">The sequence shown here is derived from an EMBL/GenBank/DDBJ whole genome shotgun (WGS) entry which is preliminary data.</text>
</comment>
<evidence type="ECO:0000313" key="2">
    <source>
        <dbReference type="EMBL" id="CAF1564839.1"/>
    </source>
</evidence>
<proteinExistence type="predicted"/>
<name>A0A815Y2A5_9BILA</name>
<dbReference type="GO" id="GO:0003924">
    <property type="term" value="F:GTPase activity"/>
    <property type="evidence" value="ECO:0007669"/>
    <property type="project" value="TreeGrafter"/>
</dbReference>